<feature type="compositionally biased region" description="Basic and acidic residues" evidence="1">
    <location>
        <begin position="714"/>
        <end position="723"/>
    </location>
</feature>
<dbReference type="EMBL" id="KN847011">
    <property type="protein sequence ID" value="KIW86731.1"/>
    <property type="molecule type" value="Genomic_DNA"/>
</dbReference>
<feature type="compositionally biased region" description="Basic and acidic residues" evidence="1">
    <location>
        <begin position="75"/>
        <end position="86"/>
    </location>
</feature>
<accession>A0A0D2E9C0</accession>
<evidence type="ECO:0000313" key="3">
    <source>
        <dbReference type="Proteomes" id="UP000053789"/>
    </source>
</evidence>
<dbReference type="OrthoDB" id="5204833at2759"/>
<feature type="compositionally biased region" description="Polar residues" evidence="1">
    <location>
        <begin position="481"/>
        <end position="490"/>
    </location>
</feature>
<feature type="compositionally biased region" description="Low complexity" evidence="1">
    <location>
        <begin position="326"/>
        <end position="342"/>
    </location>
</feature>
<keyword evidence="3" id="KW-1185">Reference proteome</keyword>
<dbReference type="RefSeq" id="XP_016613400.1">
    <property type="nucleotide sequence ID" value="XM_016770349.1"/>
</dbReference>
<feature type="region of interest" description="Disordered" evidence="1">
    <location>
        <begin position="1"/>
        <end position="31"/>
    </location>
</feature>
<feature type="compositionally biased region" description="Polar residues" evidence="1">
    <location>
        <begin position="348"/>
        <end position="399"/>
    </location>
</feature>
<organism evidence="2 3">
    <name type="scientific">Cladophialophora bantiana (strain ATCC 10958 / CBS 173.52 / CDC B-1940 / NIH 8579)</name>
    <name type="common">Xylohypha bantiana</name>
    <dbReference type="NCBI Taxonomy" id="1442370"/>
    <lineage>
        <taxon>Eukaryota</taxon>
        <taxon>Fungi</taxon>
        <taxon>Dikarya</taxon>
        <taxon>Ascomycota</taxon>
        <taxon>Pezizomycotina</taxon>
        <taxon>Eurotiomycetes</taxon>
        <taxon>Chaetothyriomycetidae</taxon>
        <taxon>Chaetothyriales</taxon>
        <taxon>Herpotrichiellaceae</taxon>
        <taxon>Cladophialophora</taxon>
    </lineage>
</organism>
<feature type="compositionally biased region" description="Basic and acidic residues" evidence="1">
    <location>
        <begin position="769"/>
        <end position="780"/>
    </location>
</feature>
<dbReference type="VEuPathDB" id="FungiDB:Z519_12644"/>
<proteinExistence type="predicted"/>
<evidence type="ECO:0000313" key="2">
    <source>
        <dbReference type="EMBL" id="KIW86731.1"/>
    </source>
</evidence>
<feature type="region of interest" description="Disordered" evidence="1">
    <location>
        <begin position="628"/>
        <end position="648"/>
    </location>
</feature>
<feature type="region of interest" description="Disordered" evidence="1">
    <location>
        <begin position="666"/>
        <end position="800"/>
    </location>
</feature>
<dbReference type="Proteomes" id="UP000053789">
    <property type="component" value="Unassembled WGS sequence"/>
</dbReference>
<dbReference type="GeneID" id="27705572"/>
<feature type="compositionally biased region" description="Polar residues" evidence="1">
    <location>
        <begin position="425"/>
        <end position="448"/>
    </location>
</feature>
<gene>
    <name evidence="2" type="ORF">Z519_12644</name>
</gene>
<feature type="region of interest" description="Disordered" evidence="1">
    <location>
        <begin position="231"/>
        <end position="448"/>
    </location>
</feature>
<sequence>MATPRRRSARLSKAAQQQHASPRKGISTVQLESLVERDETPEVGEPQSIDNVLATPASAAMIKSQLSKLSGLKTPRTEPQADRGEMHPQLLHQTTTKAPDSGLKMGFVDVPAHPPRSIASAQNTPSKARLNTPANLSSTTFDFDFGSESQLSSEAQKLMDNVREEAVRIKAQMRMEREIQKQKDAEAEDIFRSTNAAGRKIAKPKGRAGRFSDIHMAQFKKMDSIANHPSAFRAKPGFAQPTAQSLKRSGSKAGLDEADRPRTAGKGTPGRKPPPFLGRPTSISPFKSIPAQQERAETTTPAKRARRSELHDVSASRPLEQPLLARPSTLPRPVSSSLLSPTKASIARATTSQIPTATPNKVSKLTRTTSAKSLRATSTAPNSRPSTSYGECGTKSSSGLPKKETLQAQRPLPPLPREARSSSALNNEPLSKSITENAATSSGPSFSSRLPKFSSLKSILRSGRKTDIASLIEERQATPMRPNTATSANGSLKKVDFTPSVKSRYAVKLAAGSPSPAKLPQLSPGKPIAPAVPYDPAAYTVEDDGAWEDASSEIEYPALPDPSSSPAALSKVDNAFAEKAKEHNRRESKEFKSIFTTLHHPSRSSVPSTLTSVNTIVNHADPTTQAHKIARSPSHMSFSKPSPSTIRRVRSSGVTDVIQPFEDADVKTVPHGLPGKKRRRASTMSDDHQSMDKEASKENWRVSIMPSLPGGWHDSSRFGNEHEQEQDEDEKRGGKRARTAPATGDLSDRTTMELRASPVKKSRQSSAREMAKQNAKDRKSGRGILSLSRLNMLARPKQRG</sequence>
<feature type="compositionally biased region" description="Polar residues" evidence="1">
    <location>
        <begin position="634"/>
        <end position="645"/>
    </location>
</feature>
<name>A0A0D2E9C0_CLAB1</name>
<evidence type="ECO:0008006" key="4">
    <source>
        <dbReference type="Google" id="ProtNLM"/>
    </source>
</evidence>
<dbReference type="AlphaFoldDB" id="A0A0D2E9C0"/>
<evidence type="ECO:0000256" key="1">
    <source>
        <dbReference type="SAM" id="MobiDB-lite"/>
    </source>
</evidence>
<protein>
    <recommendedName>
        <fullName evidence="4">Erythromycin esterase</fullName>
    </recommendedName>
</protein>
<feature type="region of interest" description="Disordered" evidence="1">
    <location>
        <begin position="472"/>
        <end position="491"/>
    </location>
</feature>
<feature type="compositionally biased region" description="Basic and acidic residues" evidence="1">
    <location>
        <begin position="685"/>
        <end position="700"/>
    </location>
</feature>
<feature type="compositionally biased region" description="Basic residues" evidence="1">
    <location>
        <begin position="1"/>
        <end position="10"/>
    </location>
</feature>
<feature type="region of interest" description="Disordered" evidence="1">
    <location>
        <begin position="65"/>
        <end position="135"/>
    </location>
</feature>
<dbReference type="HOGENOM" id="CLU_354511_0_0_1"/>
<reference evidence="2" key="1">
    <citation type="submission" date="2015-01" db="EMBL/GenBank/DDBJ databases">
        <title>The Genome Sequence of Cladophialophora bantiana CBS 173.52.</title>
        <authorList>
            <consortium name="The Broad Institute Genomics Platform"/>
            <person name="Cuomo C."/>
            <person name="de Hoog S."/>
            <person name="Gorbushina A."/>
            <person name="Stielow B."/>
            <person name="Teixiera M."/>
            <person name="Abouelleil A."/>
            <person name="Chapman S.B."/>
            <person name="Priest M."/>
            <person name="Young S.K."/>
            <person name="Wortman J."/>
            <person name="Nusbaum C."/>
            <person name="Birren B."/>
        </authorList>
    </citation>
    <scope>NUCLEOTIDE SEQUENCE [LARGE SCALE GENOMIC DNA]</scope>
    <source>
        <strain evidence="2">CBS 173.52</strain>
    </source>
</reference>